<evidence type="ECO:0000256" key="7">
    <source>
        <dbReference type="ARBA" id="ARBA00022679"/>
    </source>
</evidence>
<evidence type="ECO:0000256" key="10">
    <source>
        <dbReference type="ARBA" id="ARBA00022842"/>
    </source>
</evidence>
<evidence type="ECO:0000256" key="1">
    <source>
        <dbReference type="ARBA" id="ARBA00004974"/>
    </source>
</evidence>
<dbReference type="CDD" id="cd02015">
    <property type="entry name" value="TPP_AHAS"/>
    <property type="match status" value="1"/>
</dbReference>
<dbReference type="SUPFAM" id="SSF52467">
    <property type="entry name" value="DHS-like NAD/FAD-binding domain"/>
    <property type="match status" value="1"/>
</dbReference>
<dbReference type="EC" id="2.2.1.6" evidence="4 14"/>
<dbReference type="PANTHER" id="PTHR18968:SF13">
    <property type="entry name" value="ACETOLACTATE SYNTHASE CATALYTIC SUBUNIT, MITOCHONDRIAL"/>
    <property type="match status" value="1"/>
</dbReference>
<dbReference type="GO" id="GO:0050660">
    <property type="term" value="F:flavin adenine dinucleotide binding"/>
    <property type="evidence" value="ECO:0007669"/>
    <property type="project" value="InterPro"/>
</dbReference>
<dbReference type="NCBIfam" id="NF006525">
    <property type="entry name" value="PRK08979.1"/>
    <property type="match status" value="1"/>
</dbReference>
<dbReference type="InterPro" id="IPR029035">
    <property type="entry name" value="DHS-like_NAD/FAD-binding_dom"/>
</dbReference>
<comment type="cofactor">
    <cofactor evidence="14">
        <name>Mg(2+)</name>
        <dbReference type="ChEBI" id="CHEBI:18420"/>
    </cofactor>
    <text evidence="14">Binds 1 Mg(2+) ion per subunit.</text>
</comment>
<keyword evidence="9" id="KW-0274">FAD</keyword>
<name>A0A5Q0THE3_9VIBR</name>
<dbReference type="Pfam" id="PF02776">
    <property type="entry name" value="TPP_enzyme_N"/>
    <property type="match status" value="1"/>
</dbReference>
<dbReference type="NCBIfam" id="TIGR00118">
    <property type="entry name" value="acolac_lg"/>
    <property type="match status" value="1"/>
</dbReference>
<dbReference type="Proteomes" id="UP000348942">
    <property type="component" value="Chromosome 1"/>
</dbReference>
<dbReference type="InterPro" id="IPR012846">
    <property type="entry name" value="Acetolactate_synth_lsu"/>
</dbReference>
<dbReference type="FunFam" id="3.40.50.970:FF:000007">
    <property type="entry name" value="Acetolactate synthase"/>
    <property type="match status" value="1"/>
</dbReference>
<evidence type="ECO:0000256" key="11">
    <source>
        <dbReference type="ARBA" id="ARBA00023052"/>
    </source>
</evidence>
<evidence type="ECO:0000256" key="8">
    <source>
        <dbReference type="ARBA" id="ARBA00022723"/>
    </source>
</evidence>
<dbReference type="FunFam" id="3.40.50.1220:FF:000008">
    <property type="entry name" value="Acetolactate synthase"/>
    <property type="match status" value="1"/>
</dbReference>
<feature type="domain" description="Thiamine pyrophosphate enzyme N-terminal TPP-binding" evidence="17">
    <location>
        <begin position="5"/>
        <end position="119"/>
    </location>
</feature>
<evidence type="ECO:0000313" key="18">
    <source>
        <dbReference type="EMBL" id="QGA65616.1"/>
    </source>
</evidence>
<keyword evidence="12 14" id="KW-0100">Branched-chain amino acid biosynthesis</keyword>
<dbReference type="InterPro" id="IPR000399">
    <property type="entry name" value="TPP-bd_CS"/>
</dbReference>
<dbReference type="Pfam" id="PF02775">
    <property type="entry name" value="TPP_enzyme_C"/>
    <property type="match status" value="1"/>
</dbReference>
<dbReference type="InterPro" id="IPR039368">
    <property type="entry name" value="AHAS_TPP"/>
</dbReference>
<feature type="domain" description="Thiamine pyrophosphate enzyme central" evidence="15">
    <location>
        <begin position="198"/>
        <end position="330"/>
    </location>
</feature>
<dbReference type="FunFam" id="3.40.50.970:FF:000016">
    <property type="entry name" value="Acetolactate synthase"/>
    <property type="match status" value="1"/>
</dbReference>
<dbReference type="SUPFAM" id="SSF52518">
    <property type="entry name" value="Thiamin diphosphate-binding fold (THDP-binding)"/>
    <property type="match status" value="2"/>
</dbReference>
<evidence type="ECO:0000259" key="17">
    <source>
        <dbReference type="Pfam" id="PF02776"/>
    </source>
</evidence>
<gene>
    <name evidence="18" type="ORF">GFB47_09445</name>
</gene>
<comment type="pathway">
    <text evidence="1 14">Amino-acid biosynthesis; L-isoleucine biosynthesis; L-isoleucine from 2-oxobutanoate: step 1/4.</text>
</comment>
<keyword evidence="5 14" id="KW-0028">Amino-acid biosynthesis</keyword>
<dbReference type="GO" id="GO:0030976">
    <property type="term" value="F:thiamine pyrophosphate binding"/>
    <property type="evidence" value="ECO:0007669"/>
    <property type="project" value="UniProtKB-UniRule"/>
</dbReference>
<dbReference type="PROSITE" id="PS00187">
    <property type="entry name" value="TPP_ENZYMES"/>
    <property type="match status" value="1"/>
</dbReference>
<evidence type="ECO:0000256" key="13">
    <source>
        <dbReference type="ARBA" id="ARBA00048670"/>
    </source>
</evidence>
<dbReference type="PANTHER" id="PTHR18968">
    <property type="entry name" value="THIAMINE PYROPHOSPHATE ENZYMES"/>
    <property type="match status" value="1"/>
</dbReference>
<evidence type="ECO:0000259" key="16">
    <source>
        <dbReference type="Pfam" id="PF02775"/>
    </source>
</evidence>
<dbReference type="InterPro" id="IPR012000">
    <property type="entry name" value="Thiamin_PyroP_enz_cen_dom"/>
</dbReference>
<protein>
    <recommendedName>
        <fullName evidence="4 14">Acetolactate synthase</fullName>
        <ecNumber evidence="4 14">2.2.1.6</ecNumber>
    </recommendedName>
</protein>
<dbReference type="Gene3D" id="3.40.50.970">
    <property type="match status" value="2"/>
</dbReference>
<comment type="cofactor">
    <cofactor evidence="14">
        <name>thiamine diphosphate</name>
        <dbReference type="ChEBI" id="CHEBI:58937"/>
    </cofactor>
    <text evidence="14">Binds 1 thiamine pyrophosphate per subunit.</text>
</comment>
<evidence type="ECO:0000256" key="2">
    <source>
        <dbReference type="ARBA" id="ARBA00005025"/>
    </source>
</evidence>
<dbReference type="NCBIfam" id="NF005058">
    <property type="entry name" value="PRK06466.1"/>
    <property type="match status" value="1"/>
</dbReference>
<proteinExistence type="inferred from homology"/>
<keyword evidence="11 14" id="KW-0786">Thiamine pyrophosphate</keyword>
<dbReference type="GO" id="GO:0000287">
    <property type="term" value="F:magnesium ion binding"/>
    <property type="evidence" value="ECO:0007669"/>
    <property type="project" value="UniProtKB-UniRule"/>
</dbReference>
<feature type="domain" description="Thiamine pyrophosphate enzyme TPP-binding" evidence="16">
    <location>
        <begin position="394"/>
        <end position="543"/>
    </location>
</feature>
<evidence type="ECO:0000256" key="12">
    <source>
        <dbReference type="ARBA" id="ARBA00023304"/>
    </source>
</evidence>
<dbReference type="InterPro" id="IPR029061">
    <property type="entry name" value="THDP-binding"/>
</dbReference>
<comment type="catalytic activity">
    <reaction evidence="13 14">
        <text>2 pyruvate + H(+) = (2S)-2-acetolactate + CO2</text>
        <dbReference type="Rhea" id="RHEA:25249"/>
        <dbReference type="ChEBI" id="CHEBI:15361"/>
        <dbReference type="ChEBI" id="CHEBI:15378"/>
        <dbReference type="ChEBI" id="CHEBI:16526"/>
        <dbReference type="ChEBI" id="CHEBI:58476"/>
        <dbReference type="EC" id="2.2.1.6"/>
    </reaction>
</comment>
<keyword evidence="6" id="KW-0285">Flavoprotein</keyword>
<accession>A0A5Q0THE3</accession>
<dbReference type="AlphaFoldDB" id="A0A5Q0THE3"/>
<dbReference type="Gene3D" id="3.40.50.1220">
    <property type="entry name" value="TPP-binding domain"/>
    <property type="match status" value="1"/>
</dbReference>
<dbReference type="InterPro" id="IPR011766">
    <property type="entry name" value="TPP_enzyme_TPP-bd"/>
</dbReference>
<dbReference type="GO" id="GO:0005948">
    <property type="term" value="C:acetolactate synthase complex"/>
    <property type="evidence" value="ECO:0007669"/>
    <property type="project" value="TreeGrafter"/>
</dbReference>
<keyword evidence="10 14" id="KW-0460">Magnesium</keyword>
<dbReference type="RefSeq" id="WP_153447763.1">
    <property type="nucleotide sequence ID" value="NZ_CP045699.1"/>
</dbReference>
<keyword evidence="8 14" id="KW-0479">Metal-binding</keyword>
<organism evidence="18 19">
    <name type="scientific">Vibrio algicola</name>
    <dbReference type="NCBI Taxonomy" id="2662262"/>
    <lineage>
        <taxon>Bacteria</taxon>
        <taxon>Pseudomonadati</taxon>
        <taxon>Pseudomonadota</taxon>
        <taxon>Gammaproteobacteria</taxon>
        <taxon>Vibrionales</taxon>
        <taxon>Vibrionaceae</taxon>
        <taxon>Vibrio</taxon>
    </lineage>
</organism>
<dbReference type="EMBL" id="CP045699">
    <property type="protein sequence ID" value="QGA65616.1"/>
    <property type="molecule type" value="Genomic_DNA"/>
</dbReference>
<evidence type="ECO:0000259" key="15">
    <source>
        <dbReference type="Pfam" id="PF00205"/>
    </source>
</evidence>
<dbReference type="InterPro" id="IPR012001">
    <property type="entry name" value="Thiamin_PyroP_enz_TPP-bd_dom"/>
</dbReference>
<dbReference type="Pfam" id="PF00205">
    <property type="entry name" value="TPP_enzyme_M"/>
    <property type="match status" value="1"/>
</dbReference>
<dbReference type="UniPathway" id="UPA00047">
    <property type="reaction ID" value="UER00055"/>
</dbReference>
<comment type="pathway">
    <text evidence="2 14">Amino-acid biosynthesis; L-valine biosynthesis; L-valine from pyruvate: step 1/4.</text>
</comment>
<evidence type="ECO:0000256" key="5">
    <source>
        <dbReference type="ARBA" id="ARBA00022605"/>
    </source>
</evidence>
<evidence type="ECO:0000256" key="3">
    <source>
        <dbReference type="ARBA" id="ARBA00007812"/>
    </source>
</evidence>
<dbReference type="GO" id="GO:0009099">
    <property type="term" value="P:L-valine biosynthetic process"/>
    <property type="evidence" value="ECO:0007669"/>
    <property type="project" value="UniProtKB-UniPathway"/>
</dbReference>
<dbReference type="GO" id="GO:0003984">
    <property type="term" value="F:acetolactate synthase activity"/>
    <property type="evidence" value="ECO:0007669"/>
    <property type="project" value="UniProtKB-EC"/>
</dbReference>
<dbReference type="GO" id="GO:0009097">
    <property type="term" value="P:isoleucine biosynthetic process"/>
    <property type="evidence" value="ECO:0007669"/>
    <property type="project" value="UniProtKB-UniPathway"/>
</dbReference>
<keyword evidence="19" id="KW-1185">Reference proteome</keyword>
<dbReference type="CDD" id="cd07035">
    <property type="entry name" value="TPP_PYR_POX_like"/>
    <property type="match status" value="1"/>
</dbReference>
<dbReference type="NCBIfam" id="NF005936">
    <property type="entry name" value="PRK07979.1"/>
    <property type="match status" value="1"/>
</dbReference>
<sequence length="572" mass="63119">MEMLSGADMVVRSLIDEGVEHIFGYPGGSVLDIYDALHEKSDIEHVLVRHEQAAAHMADGYARATGKVGVVLVTSGPGATNTITGIATAYMDSAPMVVISGQVPSNLIGNDAFQECDMVGISRPVVKHSFLVQRAQDIPEVIKKAFYLASTGRPGPVVVDLPKNVLNPLETFPYQYPDEVKMRSYNPTTSGHKGQIKKGLRTLLEAKKPVLYVGGGAIIAEASEQLIKLAEALNLPVVSTLMGLGAFPATHKNSLGMLGMHGTYEANMAMHNADLIFGVGVRFDDRTTNNVEKYCPNAKIMHIDIDPSSISKTIHADLPIVGSADEVLNSMLKQLPEKEIKQDSEAIETWWQELQGWKNRQCLEFDRTSDRIKPQQVIETLYKLTKGEAYVASDVGQHQMFAALYYPFDKPRRWINSGGLGTMGFGLPAAMGAKFAMPQEEVVCVTGDGSIQMNIQELSTCLQYDIPVKIINLNNRFLGMVKQWQDIIYQGRHSHSYMDSVPDFAAIAEAYGHVGIRIDKPEDLEAGLQKALDMKDRLVFVDINVDETEHVYPMQVKGESMDKMWLSKTEKT</sequence>
<evidence type="ECO:0000313" key="19">
    <source>
        <dbReference type="Proteomes" id="UP000348942"/>
    </source>
</evidence>
<reference evidence="18 19" key="1">
    <citation type="submission" date="2019-10" db="EMBL/GenBank/DDBJ databases">
        <title>Vibrio sp. nov., isolated from Coralline algae surface.</title>
        <authorList>
            <person name="Geng Y."/>
            <person name="Zhang X."/>
        </authorList>
    </citation>
    <scope>NUCLEOTIDE SEQUENCE [LARGE SCALE GENOMIC DNA]</scope>
    <source>
        <strain evidence="18 19">SM1977</strain>
    </source>
</reference>
<comment type="similarity">
    <text evidence="3 14">Belongs to the TPP enzyme family.</text>
</comment>
<dbReference type="InterPro" id="IPR045229">
    <property type="entry name" value="TPP_enz"/>
</dbReference>
<evidence type="ECO:0000256" key="6">
    <source>
        <dbReference type="ARBA" id="ARBA00022630"/>
    </source>
</evidence>
<evidence type="ECO:0000256" key="4">
    <source>
        <dbReference type="ARBA" id="ARBA00013145"/>
    </source>
</evidence>
<keyword evidence="7 14" id="KW-0808">Transferase</keyword>
<dbReference type="UniPathway" id="UPA00049">
    <property type="reaction ID" value="UER00059"/>
</dbReference>
<evidence type="ECO:0000256" key="14">
    <source>
        <dbReference type="RuleBase" id="RU003591"/>
    </source>
</evidence>
<evidence type="ECO:0000256" key="9">
    <source>
        <dbReference type="ARBA" id="ARBA00022827"/>
    </source>
</evidence>